<dbReference type="EMBL" id="CAFBQG010000007">
    <property type="protein sequence ID" value="CAB5044318.1"/>
    <property type="molecule type" value="Genomic_DNA"/>
</dbReference>
<feature type="transmembrane region" description="Helical" evidence="9">
    <location>
        <begin position="112"/>
        <end position="138"/>
    </location>
</feature>
<dbReference type="AlphaFoldDB" id="A0A6J7SVJ5"/>
<evidence type="ECO:0000256" key="2">
    <source>
        <dbReference type="ARBA" id="ARBA00007069"/>
    </source>
</evidence>
<evidence type="ECO:0000256" key="1">
    <source>
        <dbReference type="ARBA" id="ARBA00004651"/>
    </source>
</evidence>
<dbReference type="PANTHER" id="PTHR30425">
    <property type="entry name" value="PHOSPHATE TRANSPORT SYSTEM PERMEASE PROTEIN PST"/>
    <property type="match status" value="1"/>
</dbReference>
<accession>A0A6J7SVJ5</accession>
<organism evidence="18">
    <name type="scientific">freshwater metagenome</name>
    <dbReference type="NCBI Taxonomy" id="449393"/>
    <lineage>
        <taxon>unclassified sequences</taxon>
        <taxon>metagenomes</taxon>
        <taxon>ecological metagenomes</taxon>
    </lineage>
</organism>
<evidence type="ECO:0000256" key="5">
    <source>
        <dbReference type="ARBA" id="ARBA00022592"/>
    </source>
</evidence>
<dbReference type="EMBL" id="CAEZZD010000148">
    <property type="protein sequence ID" value="CAB4755403.1"/>
    <property type="molecule type" value="Genomic_DNA"/>
</dbReference>
<name>A0A6J7SVJ5_9ZZZZ</name>
<evidence type="ECO:0000256" key="4">
    <source>
        <dbReference type="ARBA" id="ARBA00022475"/>
    </source>
</evidence>
<dbReference type="NCBIfam" id="TIGR02138">
    <property type="entry name" value="phosphate_pstC"/>
    <property type="match status" value="1"/>
</dbReference>
<evidence type="ECO:0000313" key="14">
    <source>
        <dbReference type="EMBL" id="CAB4755403.1"/>
    </source>
</evidence>
<evidence type="ECO:0000313" key="11">
    <source>
        <dbReference type="EMBL" id="CAB4332417.1"/>
    </source>
</evidence>
<gene>
    <name evidence="13" type="ORF">UFOPK2648_00017</name>
    <name evidence="14" type="ORF">UFOPK2824_00917</name>
    <name evidence="15" type="ORF">UFOPK3037_00820</name>
    <name evidence="16" type="ORF">UFOPK3278_00382</name>
    <name evidence="12" type="ORF">UFOPK3406_00346</name>
    <name evidence="11" type="ORF">UFOPK3925_00314</name>
    <name evidence="17" type="ORF">UFOPK4097_00017</name>
    <name evidence="18" type="ORF">UFOPK4301_00115</name>
</gene>
<keyword evidence="8 9" id="KW-0472">Membrane</keyword>
<feature type="transmembrane region" description="Helical" evidence="9">
    <location>
        <begin position="79"/>
        <end position="105"/>
    </location>
</feature>
<comment type="similarity">
    <text evidence="2">Belongs to the binding-protein-dependent transport system permease family. CysTW subfamily.</text>
</comment>
<dbReference type="EMBL" id="CAFAAO010000009">
    <property type="protein sequence ID" value="CAB4803915.1"/>
    <property type="molecule type" value="Genomic_DNA"/>
</dbReference>
<dbReference type="GO" id="GO:0005886">
    <property type="term" value="C:plasma membrane"/>
    <property type="evidence" value="ECO:0007669"/>
    <property type="project" value="UniProtKB-SubCell"/>
</dbReference>
<evidence type="ECO:0000256" key="6">
    <source>
        <dbReference type="ARBA" id="ARBA00022692"/>
    </source>
</evidence>
<evidence type="ECO:0000256" key="7">
    <source>
        <dbReference type="ARBA" id="ARBA00022989"/>
    </source>
</evidence>
<evidence type="ECO:0000256" key="9">
    <source>
        <dbReference type="SAM" id="Phobius"/>
    </source>
</evidence>
<sequence>MSKTQSRIDLKSYKPKDADRVFFGGASLAAALSLLLVLMIVAFLLNGSWTTFQQQGLKFVTGSIWDSASETPTFQIFPMLYGSFLISALGLVIAVPVSIATAYFIQFMAKGIFAKVAISIIDLLAALPSILIAMWGLLVLTPVATGWSELLTKHLGFIPIFANDEPNAFRSPFIAGFVVAIMVIPIITSVTREVMSRVDKELIAAAFALGGTSFSSLRRVVIPTARSGILGGILLGLGRALGETIAIYYVLNLLFETNFYSILEPRGGSIASLIISRFGEATPVELRALMAAGVVLFVFTLIVNMLATAIVQRSEKRMAS</sequence>
<dbReference type="PANTHER" id="PTHR30425:SF1">
    <property type="entry name" value="PHOSPHATE TRANSPORT SYSTEM PERMEASE PROTEIN PSTC"/>
    <property type="match status" value="1"/>
</dbReference>
<evidence type="ECO:0000313" key="16">
    <source>
        <dbReference type="EMBL" id="CAB4846631.1"/>
    </source>
</evidence>
<dbReference type="PROSITE" id="PS50928">
    <property type="entry name" value="ABC_TM1"/>
    <property type="match status" value="1"/>
</dbReference>
<dbReference type="Pfam" id="PF00528">
    <property type="entry name" value="BPD_transp_1"/>
    <property type="match status" value="1"/>
</dbReference>
<dbReference type="InterPro" id="IPR035906">
    <property type="entry name" value="MetI-like_sf"/>
</dbReference>
<reference evidence="18" key="1">
    <citation type="submission" date="2020-05" db="EMBL/GenBank/DDBJ databases">
        <authorList>
            <person name="Chiriac C."/>
            <person name="Salcher M."/>
            <person name="Ghai R."/>
            <person name="Kavagutti S V."/>
        </authorList>
    </citation>
    <scope>NUCLEOTIDE SEQUENCE</scope>
</reference>
<evidence type="ECO:0000313" key="17">
    <source>
        <dbReference type="EMBL" id="CAB5005980.1"/>
    </source>
</evidence>
<evidence type="ECO:0000313" key="13">
    <source>
        <dbReference type="EMBL" id="CAB4695852.1"/>
    </source>
</evidence>
<evidence type="ECO:0000313" key="15">
    <source>
        <dbReference type="EMBL" id="CAB4803915.1"/>
    </source>
</evidence>
<dbReference type="EMBL" id="CAESAI010000005">
    <property type="protein sequence ID" value="CAB4332852.1"/>
    <property type="molecule type" value="Genomic_DNA"/>
</dbReference>
<evidence type="ECO:0000313" key="18">
    <source>
        <dbReference type="EMBL" id="CAB5044318.1"/>
    </source>
</evidence>
<dbReference type="EMBL" id="CAFBPK010000001">
    <property type="protein sequence ID" value="CAB5005980.1"/>
    <property type="molecule type" value="Genomic_DNA"/>
</dbReference>
<dbReference type="EMBL" id="CAFBIX010000008">
    <property type="protein sequence ID" value="CAB4846631.1"/>
    <property type="molecule type" value="Genomic_DNA"/>
</dbReference>
<dbReference type="CDD" id="cd06261">
    <property type="entry name" value="TM_PBP2"/>
    <property type="match status" value="1"/>
</dbReference>
<protein>
    <submittedName>
        <fullName evidence="18">Unannotated protein</fullName>
    </submittedName>
</protein>
<keyword evidence="4" id="KW-1003">Cell membrane</keyword>
<dbReference type="GO" id="GO:0006817">
    <property type="term" value="P:phosphate ion transport"/>
    <property type="evidence" value="ECO:0007669"/>
    <property type="project" value="UniProtKB-KW"/>
</dbReference>
<feature type="transmembrane region" description="Helical" evidence="9">
    <location>
        <begin position="173"/>
        <end position="191"/>
    </location>
</feature>
<dbReference type="InterPro" id="IPR011864">
    <property type="entry name" value="Phosphate_PstC"/>
</dbReference>
<keyword evidence="3" id="KW-0813">Transport</keyword>
<dbReference type="InterPro" id="IPR051124">
    <property type="entry name" value="Phosphate_Transport_Permease"/>
</dbReference>
<dbReference type="SUPFAM" id="SSF161098">
    <property type="entry name" value="MetI-like"/>
    <property type="match status" value="1"/>
</dbReference>
<evidence type="ECO:0000256" key="3">
    <source>
        <dbReference type="ARBA" id="ARBA00022448"/>
    </source>
</evidence>
<dbReference type="Gene3D" id="1.10.3720.10">
    <property type="entry name" value="MetI-like"/>
    <property type="match status" value="1"/>
</dbReference>
<keyword evidence="7 9" id="KW-1133">Transmembrane helix</keyword>
<evidence type="ECO:0000313" key="12">
    <source>
        <dbReference type="EMBL" id="CAB4332852.1"/>
    </source>
</evidence>
<keyword evidence="6 9" id="KW-0812">Transmembrane</keyword>
<evidence type="ECO:0000259" key="10">
    <source>
        <dbReference type="PROSITE" id="PS50928"/>
    </source>
</evidence>
<proteinExistence type="inferred from homology"/>
<dbReference type="GO" id="GO:0005315">
    <property type="term" value="F:phosphate transmembrane transporter activity"/>
    <property type="evidence" value="ECO:0007669"/>
    <property type="project" value="InterPro"/>
</dbReference>
<dbReference type="InterPro" id="IPR000515">
    <property type="entry name" value="MetI-like"/>
</dbReference>
<dbReference type="EMBL" id="CAEZYC010000001">
    <property type="protein sequence ID" value="CAB4695852.1"/>
    <property type="molecule type" value="Genomic_DNA"/>
</dbReference>
<evidence type="ECO:0000256" key="8">
    <source>
        <dbReference type="ARBA" id="ARBA00023136"/>
    </source>
</evidence>
<feature type="domain" description="ABC transmembrane type-1" evidence="10">
    <location>
        <begin position="80"/>
        <end position="307"/>
    </location>
</feature>
<feature type="transmembrane region" description="Helical" evidence="9">
    <location>
        <begin position="21"/>
        <end position="45"/>
    </location>
</feature>
<feature type="transmembrane region" description="Helical" evidence="9">
    <location>
        <begin position="228"/>
        <end position="251"/>
    </location>
</feature>
<dbReference type="EMBL" id="CAESAD010000001">
    <property type="protein sequence ID" value="CAB4332417.1"/>
    <property type="molecule type" value="Genomic_DNA"/>
</dbReference>
<comment type="subcellular location">
    <subcellularLocation>
        <location evidence="1">Cell membrane</location>
        <topology evidence="1">Multi-pass membrane protein</topology>
    </subcellularLocation>
</comment>
<keyword evidence="5" id="KW-0592">Phosphate transport</keyword>
<feature type="transmembrane region" description="Helical" evidence="9">
    <location>
        <begin position="288"/>
        <end position="311"/>
    </location>
</feature>